<reference evidence="3" key="1">
    <citation type="submission" date="2016-10" db="EMBL/GenBank/DDBJ databases">
        <authorList>
            <person name="Varghese N."/>
            <person name="Submissions S."/>
        </authorList>
    </citation>
    <scope>NUCLEOTIDE SEQUENCE [LARGE SCALE GENOMIC DNA]</scope>
    <source>
        <strain evidence="3">BL9</strain>
    </source>
</reference>
<dbReference type="STRING" id="582692.SAMN05720606_107198"/>
<sequence length="116" mass="13230">MMVNDELSEHKPGRFVLPKNRIRFISPFLFSVIIGMIYTWLIVNETTNGYLGTLLPSTSGADLHQYLPVILLSFLFSYVVQRKHMILIENISFSCIQAMIAILSLFVSLIAVMVFM</sequence>
<feature type="transmembrane region" description="Helical" evidence="1">
    <location>
        <begin position="24"/>
        <end position="43"/>
    </location>
</feature>
<evidence type="ECO:0000313" key="3">
    <source>
        <dbReference type="Proteomes" id="UP000198538"/>
    </source>
</evidence>
<dbReference type="AlphaFoldDB" id="A0A1G5HTJ9"/>
<feature type="transmembrane region" description="Helical" evidence="1">
    <location>
        <begin position="63"/>
        <end position="80"/>
    </location>
</feature>
<protein>
    <submittedName>
        <fullName evidence="2">Uncharacterized protein</fullName>
    </submittedName>
</protein>
<name>A0A1G5HTJ9_9BACL</name>
<dbReference type="Proteomes" id="UP000198538">
    <property type="component" value="Unassembled WGS sequence"/>
</dbReference>
<keyword evidence="1" id="KW-0812">Transmembrane</keyword>
<evidence type="ECO:0000313" key="2">
    <source>
        <dbReference type="EMBL" id="SCY67077.1"/>
    </source>
</evidence>
<evidence type="ECO:0000256" key="1">
    <source>
        <dbReference type="SAM" id="Phobius"/>
    </source>
</evidence>
<dbReference type="EMBL" id="FMVM01000007">
    <property type="protein sequence ID" value="SCY67077.1"/>
    <property type="molecule type" value="Genomic_DNA"/>
</dbReference>
<proteinExistence type="predicted"/>
<feature type="transmembrane region" description="Helical" evidence="1">
    <location>
        <begin position="92"/>
        <end position="115"/>
    </location>
</feature>
<organism evidence="2 3">
    <name type="scientific">Paenibacillus polysaccharolyticus</name>
    <dbReference type="NCBI Taxonomy" id="582692"/>
    <lineage>
        <taxon>Bacteria</taxon>
        <taxon>Bacillati</taxon>
        <taxon>Bacillota</taxon>
        <taxon>Bacilli</taxon>
        <taxon>Bacillales</taxon>
        <taxon>Paenibacillaceae</taxon>
        <taxon>Paenibacillus</taxon>
    </lineage>
</organism>
<gene>
    <name evidence="2" type="ORF">SAMN05720606_107198</name>
</gene>
<accession>A0A1G5HTJ9</accession>
<keyword evidence="1" id="KW-0472">Membrane</keyword>
<keyword evidence="3" id="KW-1185">Reference proteome</keyword>
<keyword evidence="1" id="KW-1133">Transmembrane helix</keyword>